<accession>S8D921</accession>
<feature type="domain" description="Clp R" evidence="2">
    <location>
        <begin position="79"/>
        <end position="227"/>
    </location>
</feature>
<comment type="caution">
    <text evidence="3">The sequence shown here is derived from an EMBL/GenBank/DDBJ whole genome shotgun (WGS) entry which is preliminary data.</text>
</comment>
<dbReference type="Pfam" id="PF02861">
    <property type="entry name" value="Clp_N"/>
    <property type="match status" value="1"/>
</dbReference>
<dbReference type="InterPro" id="IPR004176">
    <property type="entry name" value="Clp_R_N"/>
</dbReference>
<name>S8D921_9LAMI</name>
<organism evidence="3 4">
    <name type="scientific">Genlisea aurea</name>
    <dbReference type="NCBI Taxonomy" id="192259"/>
    <lineage>
        <taxon>Eukaryota</taxon>
        <taxon>Viridiplantae</taxon>
        <taxon>Streptophyta</taxon>
        <taxon>Embryophyta</taxon>
        <taxon>Tracheophyta</taxon>
        <taxon>Spermatophyta</taxon>
        <taxon>Magnoliopsida</taxon>
        <taxon>eudicotyledons</taxon>
        <taxon>Gunneridae</taxon>
        <taxon>Pentapetalae</taxon>
        <taxon>asterids</taxon>
        <taxon>lamiids</taxon>
        <taxon>Lamiales</taxon>
        <taxon>Lentibulariaceae</taxon>
        <taxon>Genlisea</taxon>
    </lineage>
</organism>
<evidence type="ECO:0000313" key="4">
    <source>
        <dbReference type="Proteomes" id="UP000015453"/>
    </source>
</evidence>
<keyword evidence="1" id="KW-0677">Repeat</keyword>
<dbReference type="PANTHER" id="PTHR47016">
    <property type="entry name" value="ATP-DEPENDENT CLP PROTEASE ATP-BINDING SUBUNIT CLPT1, CHLOROPLASTIC"/>
    <property type="match status" value="1"/>
</dbReference>
<dbReference type="EMBL" id="AUSU01000263">
    <property type="protein sequence ID" value="EPS73881.1"/>
    <property type="molecule type" value="Genomic_DNA"/>
</dbReference>
<evidence type="ECO:0000259" key="2">
    <source>
        <dbReference type="PROSITE" id="PS51903"/>
    </source>
</evidence>
<reference evidence="3 4" key="1">
    <citation type="journal article" date="2013" name="BMC Genomics">
        <title>The miniature genome of a carnivorous plant Genlisea aurea contains a low number of genes and short non-coding sequences.</title>
        <authorList>
            <person name="Leushkin E.V."/>
            <person name="Sutormin R.A."/>
            <person name="Nabieva E.R."/>
            <person name="Penin A.A."/>
            <person name="Kondrashov A.S."/>
            <person name="Logacheva M.D."/>
        </authorList>
    </citation>
    <scope>NUCLEOTIDE SEQUENCE [LARGE SCALE GENOMIC DNA]</scope>
</reference>
<protein>
    <recommendedName>
        <fullName evidence="2">Clp R domain-containing protein</fullName>
    </recommendedName>
</protein>
<dbReference type="SUPFAM" id="SSF81923">
    <property type="entry name" value="Double Clp-N motif"/>
    <property type="match status" value="1"/>
</dbReference>
<dbReference type="InterPro" id="IPR036628">
    <property type="entry name" value="Clp_N_dom_sf"/>
</dbReference>
<keyword evidence="4" id="KW-1185">Reference proteome</keyword>
<proteinExistence type="predicted"/>
<gene>
    <name evidence="3" type="ORF">M569_00876</name>
</gene>
<dbReference type="OrthoDB" id="2014724at2759"/>
<dbReference type="Proteomes" id="UP000015453">
    <property type="component" value="Unassembled WGS sequence"/>
</dbReference>
<evidence type="ECO:0000256" key="1">
    <source>
        <dbReference type="PROSITE-ProRule" id="PRU01251"/>
    </source>
</evidence>
<dbReference type="AlphaFoldDB" id="S8D921"/>
<dbReference type="PROSITE" id="PS51903">
    <property type="entry name" value="CLP_R"/>
    <property type="match status" value="1"/>
</dbReference>
<evidence type="ECO:0000313" key="3">
    <source>
        <dbReference type="EMBL" id="EPS73881.1"/>
    </source>
</evidence>
<sequence length="233" mass="25577">MAAQGLSVISKTPYFSTNREAFRKPVKQQLISQNLSNSFFGTKVSIPPVGFSVIGSIRSCSTVAAITLSLPTTKTEIVSDKNLKWSSRSIKSFAMAELEARKLKFPNTGTEALLMGILIEGTSLAARFLRENGVTLFKVREETVNLLGKSDLFFFSPEHPPLTEPAQNALDYAVEEKLKSGEDGEITTAHLLLGIWSQNESAGYKIMVTLGINDDKLSELAKNKDKDIILSFK</sequence>
<dbReference type="PANTHER" id="PTHR47016:SF1">
    <property type="entry name" value="ATP-DEPENDENT CLP PROTEASE ATP-BINDING SUBUNIT CLPT1, CHLOROPLASTIC"/>
    <property type="match status" value="1"/>
</dbReference>
<dbReference type="InterPro" id="IPR044217">
    <property type="entry name" value="CLPT1/2"/>
</dbReference>
<dbReference type="Gene3D" id="1.10.1780.10">
    <property type="entry name" value="Clp, N-terminal domain"/>
    <property type="match status" value="1"/>
</dbReference>